<evidence type="ECO:0000256" key="3">
    <source>
        <dbReference type="ARBA" id="ARBA00023143"/>
    </source>
</evidence>
<keyword evidence="3 4" id="KW-0975">Bacterial flagellum</keyword>
<protein>
    <recommendedName>
        <fullName evidence="4">Flagellar hook-basal body complex protein FliE</fullName>
    </recommendedName>
</protein>
<proteinExistence type="inferred from homology"/>
<dbReference type="Pfam" id="PF02049">
    <property type="entry name" value="FliE"/>
    <property type="match status" value="1"/>
</dbReference>
<comment type="similarity">
    <text evidence="2 4">Belongs to the FliE family.</text>
</comment>
<keyword evidence="5" id="KW-0969">Cilium</keyword>
<keyword evidence="6" id="KW-1185">Reference proteome</keyword>
<organism evidence="5 6">
    <name type="scientific">Pseudohoeflea suaedae</name>
    <dbReference type="NCBI Taxonomy" id="877384"/>
    <lineage>
        <taxon>Bacteria</taxon>
        <taxon>Pseudomonadati</taxon>
        <taxon>Pseudomonadota</taxon>
        <taxon>Alphaproteobacteria</taxon>
        <taxon>Hyphomicrobiales</taxon>
        <taxon>Rhizobiaceae</taxon>
        <taxon>Pseudohoeflea</taxon>
    </lineage>
</organism>
<dbReference type="RefSeq" id="WP_133283096.1">
    <property type="nucleotide sequence ID" value="NZ_SMSI01000001.1"/>
</dbReference>
<comment type="caution">
    <text evidence="5">The sequence shown here is derived from an EMBL/GenBank/DDBJ whole genome shotgun (WGS) entry which is preliminary data.</text>
</comment>
<keyword evidence="5" id="KW-0282">Flagellum</keyword>
<dbReference type="GO" id="GO:0009425">
    <property type="term" value="C:bacterial-type flagellum basal body"/>
    <property type="evidence" value="ECO:0007669"/>
    <property type="project" value="UniProtKB-SubCell"/>
</dbReference>
<keyword evidence="5" id="KW-0966">Cell projection</keyword>
<evidence type="ECO:0000256" key="1">
    <source>
        <dbReference type="ARBA" id="ARBA00004117"/>
    </source>
</evidence>
<sequence length="108" mass="10862">MIELVGGVAGRAIGQAVEQAVGAGSSVQGASAGQAAGPSFSDVLQSLGTGVIDNLKGAEAQSFAAVKGEADTRQVVDALMSAEQSLQTAIAIRDKLVTAYLEVSRMQI</sequence>
<dbReference type="Proteomes" id="UP000295131">
    <property type="component" value="Unassembled WGS sequence"/>
</dbReference>
<dbReference type="InterPro" id="IPR001624">
    <property type="entry name" value="FliE"/>
</dbReference>
<comment type="subcellular location">
    <subcellularLocation>
        <location evidence="1 4">Bacterial flagellum basal body</location>
    </subcellularLocation>
</comment>
<dbReference type="GO" id="GO:0003774">
    <property type="term" value="F:cytoskeletal motor activity"/>
    <property type="evidence" value="ECO:0007669"/>
    <property type="project" value="InterPro"/>
</dbReference>
<dbReference type="AlphaFoldDB" id="A0A4R5PMN0"/>
<reference evidence="5 6" key="1">
    <citation type="journal article" date="2013" name="Int. J. Syst. Evol. Microbiol.">
        <title>Hoeflea suaedae sp. nov., an endophytic bacterium isolated from the root of the halophyte Suaeda maritima.</title>
        <authorList>
            <person name="Chung E.J."/>
            <person name="Park J.A."/>
            <person name="Pramanik P."/>
            <person name="Bibi F."/>
            <person name="Jeon C.O."/>
            <person name="Chung Y.R."/>
        </authorList>
    </citation>
    <scope>NUCLEOTIDE SEQUENCE [LARGE SCALE GENOMIC DNA]</scope>
    <source>
        <strain evidence="5 6">YC6898</strain>
    </source>
</reference>
<dbReference type="OrthoDB" id="9812413at2"/>
<dbReference type="PANTHER" id="PTHR34653">
    <property type="match status" value="1"/>
</dbReference>
<dbReference type="HAMAP" id="MF_00724">
    <property type="entry name" value="FliE"/>
    <property type="match status" value="1"/>
</dbReference>
<evidence type="ECO:0000313" key="5">
    <source>
        <dbReference type="EMBL" id="TDH38262.1"/>
    </source>
</evidence>
<dbReference type="GO" id="GO:0071973">
    <property type="term" value="P:bacterial-type flagellum-dependent cell motility"/>
    <property type="evidence" value="ECO:0007669"/>
    <property type="project" value="InterPro"/>
</dbReference>
<accession>A0A4R5PMN0</accession>
<dbReference type="EMBL" id="SMSI01000001">
    <property type="protein sequence ID" value="TDH38262.1"/>
    <property type="molecule type" value="Genomic_DNA"/>
</dbReference>
<dbReference type="PANTHER" id="PTHR34653:SF1">
    <property type="entry name" value="FLAGELLAR HOOK-BASAL BODY COMPLEX PROTEIN FLIE"/>
    <property type="match status" value="1"/>
</dbReference>
<gene>
    <name evidence="4 5" type="primary">fliE</name>
    <name evidence="5" type="ORF">E2A64_03855</name>
</gene>
<dbReference type="GO" id="GO:0005198">
    <property type="term" value="F:structural molecule activity"/>
    <property type="evidence" value="ECO:0007669"/>
    <property type="project" value="InterPro"/>
</dbReference>
<name>A0A4R5PMN0_9HYPH</name>
<evidence type="ECO:0000256" key="4">
    <source>
        <dbReference type="HAMAP-Rule" id="MF_00724"/>
    </source>
</evidence>
<evidence type="ECO:0000256" key="2">
    <source>
        <dbReference type="ARBA" id="ARBA00009272"/>
    </source>
</evidence>
<evidence type="ECO:0000313" key="6">
    <source>
        <dbReference type="Proteomes" id="UP000295131"/>
    </source>
</evidence>